<keyword evidence="4" id="KW-0472">Membrane</keyword>
<dbReference type="Proteomes" id="UP001222800">
    <property type="component" value="Chromosome"/>
</dbReference>
<accession>A0ABY8EL08</accession>
<feature type="region of interest" description="Disordered" evidence="3">
    <location>
        <begin position="1037"/>
        <end position="1112"/>
    </location>
</feature>
<dbReference type="PANTHER" id="PTHR37813:SF1">
    <property type="entry name" value="FELS-2 PROPHAGE PROTEIN"/>
    <property type="match status" value="1"/>
</dbReference>
<evidence type="ECO:0000256" key="4">
    <source>
        <dbReference type="SAM" id="Phobius"/>
    </source>
</evidence>
<feature type="compositionally biased region" description="Low complexity" evidence="3">
    <location>
        <begin position="1040"/>
        <end position="1049"/>
    </location>
</feature>
<evidence type="ECO:0000313" key="6">
    <source>
        <dbReference type="EMBL" id="WFD12015.1"/>
    </source>
</evidence>
<feature type="domain" description="Phage tail tape measure protein" evidence="5">
    <location>
        <begin position="104"/>
        <end position="303"/>
    </location>
</feature>
<feature type="coiled-coil region" evidence="2">
    <location>
        <begin position="955"/>
        <end position="1024"/>
    </location>
</feature>
<dbReference type="NCBIfam" id="TIGR01760">
    <property type="entry name" value="tape_meas_TP901"/>
    <property type="match status" value="1"/>
</dbReference>
<feature type="transmembrane region" description="Helical" evidence="4">
    <location>
        <begin position="400"/>
        <end position="421"/>
    </location>
</feature>
<sequence>MANLINAGTVASYLMLDTNNFSSGIQRAGRQLQQFQNESNTLGDNLNLLGGALTDMGATLTKSVTLPIAAIGTAVTVVSANFESAMSEVSAITGATGQDFMELEDTAKSLGATTQFSASEAADGMKYLGMAGMETNEIIGAMPGLLDLAAASGTDLGITADIVSDALSAFGMEAQESGHLADIMAKASSSANTNVQMLGESFKYAAPVAAAFGMSAEETTSALAMMANAGIKASQGGTTLRASLTNLAKPTEKAEAWLDKLKVTTTDAYGNMLPFNEIMGKLRNSFGDLTEEQKLQATTAIFGKQAMSGMLAVLNTSTEDFEDYTEGLENSDGSAQKMAETMNNNLSGAIKMLQSALEGASISLGETLIPMIRDVVEWINEWVNEFNSLDKSTKEAIVKVGLLVGALGPLLLIGGKLFTLIGSISNGIGMASGVFTTVSGVVTNFGSAMAFAGGGIQGFGYGVYATLGPLGLALAGITALGVAVYGLYNYFSQDAIPEVERFGPEVSESTQKAVGAFLDLNDTATVSLNELSWSGKKVTKDMADSISSNFDGMAKSINYELQEAKEKGVKSLKDLFKESSEISKEEQKSMLDTLKKGYDSQINLNKEGTKKINEILNKAAQENRELKDSERKEIDKIEKSMVDSGIKLLSNSEQEQLAIMERMRSNAKDLSARQAAEIVQNSVKQKEETIKNAEQEYNERLKQAALLRQQGTKEANEMADKIVEEAKRQRDESITHAEEMHSKVVEEAKKQSAEHVNEVDWSTGEILSKWELFRNNWSDIDERANEFIVNGIKNTVKAITDGIEDLGNWIHKKGTDFDKKVNAKIEEAKLWGSNLIDMFTDGIKSKVANVKKTISDIGQTIKDYLGFSSPTKKGACSNSDQWAPNFMNMFTDGIKKNKHKVKKASEDVAKVVADSLNKVNRYVKNTVSIMDKKFELWKLKNKEVKDSSILLSKQMELQQKKHEALNEQIDNTHQALEIVTKKYGENSYEAQELQLKLLDLQVAQQKVNNELEETKKKVDSATDSWKKYYKEVAKGVYDTSSSSRSSGRSSRSKSKSYYNSDTGEHHIYKNGKHTVISDSGKTRDATNDKYKISDSEKKSGLHRGKDGHTYDKSGFRIRHEGGLVNDTGNMRFFDSLTTLGGFFSSLKSNEVPTILEDTEVVLTQNHMNTLENAFHAARSLKVNASSGMQNLNLTLDIDYEKLASAIASKVKPSITQHNTFQSPKALDEREIRRNNTTMLRDLNFEWGI</sequence>
<proteinExistence type="predicted"/>
<evidence type="ECO:0000313" key="7">
    <source>
        <dbReference type="Proteomes" id="UP001222800"/>
    </source>
</evidence>
<feature type="coiled-coil region" evidence="2">
    <location>
        <begin position="605"/>
        <end position="640"/>
    </location>
</feature>
<feature type="coiled-coil region" evidence="2">
    <location>
        <begin position="676"/>
        <end position="732"/>
    </location>
</feature>
<keyword evidence="7" id="KW-1185">Reference proteome</keyword>
<dbReference type="RefSeq" id="WP_277734272.1">
    <property type="nucleotide sequence ID" value="NZ_CP120733.1"/>
</dbReference>
<evidence type="ECO:0000256" key="2">
    <source>
        <dbReference type="SAM" id="Coils"/>
    </source>
</evidence>
<gene>
    <name evidence="6" type="ORF">P4S50_08030</name>
</gene>
<keyword evidence="4" id="KW-1133">Transmembrane helix</keyword>
<evidence type="ECO:0000256" key="3">
    <source>
        <dbReference type="SAM" id="MobiDB-lite"/>
    </source>
</evidence>
<name>A0ABY8EL08_9FIRM</name>
<keyword evidence="1" id="KW-1188">Viral release from host cell</keyword>
<reference evidence="6 7" key="1">
    <citation type="submission" date="2023-03" db="EMBL/GenBank/DDBJ databases">
        <title>Complete genome sequence of Tepidibacter sp. SWIR-1, isolated from a deep-sea hydrothermal vent.</title>
        <authorList>
            <person name="Li X."/>
        </authorList>
    </citation>
    <scope>NUCLEOTIDE SEQUENCE [LARGE SCALE GENOMIC DNA]</scope>
    <source>
        <strain evidence="6 7">SWIR-1</strain>
    </source>
</reference>
<dbReference type="PANTHER" id="PTHR37813">
    <property type="entry name" value="FELS-2 PROPHAGE PROTEIN"/>
    <property type="match status" value="1"/>
</dbReference>
<feature type="compositionally biased region" description="Basic and acidic residues" evidence="3">
    <location>
        <begin position="1080"/>
        <end position="1112"/>
    </location>
</feature>
<keyword evidence="2" id="KW-0175">Coiled coil</keyword>
<protein>
    <submittedName>
        <fullName evidence="6">Phage tail tape measure protein</fullName>
    </submittedName>
</protein>
<dbReference type="EMBL" id="CP120733">
    <property type="protein sequence ID" value="WFD12015.1"/>
    <property type="molecule type" value="Genomic_DNA"/>
</dbReference>
<keyword evidence="4" id="KW-0812">Transmembrane</keyword>
<organism evidence="6 7">
    <name type="scientific">Tepidibacter hydrothermalis</name>
    <dbReference type="NCBI Taxonomy" id="3036126"/>
    <lineage>
        <taxon>Bacteria</taxon>
        <taxon>Bacillati</taxon>
        <taxon>Bacillota</taxon>
        <taxon>Clostridia</taxon>
        <taxon>Peptostreptococcales</taxon>
        <taxon>Peptostreptococcaceae</taxon>
        <taxon>Tepidibacter</taxon>
    </lineage>
</organism>
<feature type="transmembrane region" description="Helical" evidence="4">
    <location>
        <begin position="463"/>
        <end position="488"/>
    </location>
</feature>
<dbReference type="InterPro" id="IPR010090">
    <property type="entry name" value="Phage_tape_meas"/>
</dbReference>
<feature type="transmembrane region" description="Helical" evidence="4">
    <location>
        <begin position="427"/>
        <end position="451"/>
    </location>
</feature>
<dbReference type="Pfam" id="PF10145">
    <property type="entry name" value="PhageMin_Tail"/>
    <property type="match status" value="1"/>
</dbReference>
<evidence type="ECO:0000259" key="5">
    <source>
        <dbReference type="Pfam" id="PF10145"/>
    </source>
</evidence>
<evidence type="ECO:0000256" key="1">
    <source>
        <dbReference type="ARBA" id="ARBA00022612"/>
    </source>
</evidence>